<proteinExistence type="predicted"/>
<dbReference type="VEuPathDB" id="VectorBase:AMEC017609"/>
<keyword evidence="2" id="KW-1185">Reference proteome</keyword>
<dbReference type="EnsemblMetazoa" id="AMEC017609-RA">
    <property type="protein sequence ID" value="AMEC017609-PA"/>
    <property type="gene ID" value="AMEC017609"/>
</dbReference>
<dbReference type="AlphaFoldDB" id="A0A182UBX2"/>
<protein>
    <submittedName>
        <fullName evidence="1">Uncharacterized protein</fullName>
    </submittedName>
</protein>
<evidence type="ECO:0000313" key="2">
    <source>
        <dbReference type="Proteomes" id="UP000075902"/>
    </source>
</evidence>
<sequence>MTKWNMCAAVLIFPDNAPPAVRTADSGTYFSDTRKVLYSGLGSAPFLADMHTSDARPAAVDRRYYRHSRNRTSGVAVAGQGVGVVVVVVVGQGGGVVVVVVGQGGGRFVVVGQGFGVVVHGGWVVGGVVQGGFVAGAVVMHGGFGRYSGTVW</sequence>
<name>A0A182UBX2_9DIPT</name>
<reference evidence="2" key="1">
    <citation type="submission" date="2014-01" db="EMBL/GenBank/DDBJ databases">
        <title>The Genome Sequence of Anopheles melas CM1001059_A (V2).</title>
        <authorList>
            <consortium name="The Broad Institute Genomics Platform"/>
            <person name="Neafsey D.E."/>
            <person name="Besansky N."/>
            <person name="Howell P."/>
            <person name="Walton C."/>
            <person name="Young S.K."/>
            <person name="Zeng Q."/>
            <person name="Gargeya S."/>
            <person name="Fitzgerald M."/>
            <person name="Haas B."/>
            <person name="Abouelleil A."/>
            <person name="Allen A.W."/>
            <person name="Alvarado L."/>
            <person name="Arachchi H.M."/>
            <person name="Berlin A.M."/>
            <person name="Chapman S.B."/>
            <person name="Gainer-Dewar J."/>
            <person name="Goldberg J."/>
            <person name="Griggs A."/>
            <person name="Gujja S."/>
            <person name="Hansen M."/>
            <person name="Howarth C."/>
            <person name="Imamovic A."/>
            <person name="Ireland A."/>
            <person name="Larimer J."/>
            <person name="McCowan C."/>
            <person name="Murphy C."/>
            <person name="Pearson M."/>
            <person name="Poon T.W."/>
            <person name="Priest M."/>
            <person name="Roberts A."/>
            <person name="Saif S."/>
            <person name="Shea T."/>
            <person name="Sisk P."/>
            <person name="Sykes S."/>
            <person name="Wortman J."/>
            <person name="Nusbaum C."/>
            <person name="Birren B."/>
        </authorList>
    </citation>
    <scope>NUCLEOTIDE SEQUENCE [LARGE SCALE GENOMIC DNA]</scope>
    <source>
        <strain evidence="2">CM1001059</strain>
    </source>
</reference>
<organism evidence="1 2">
    <name type="scientific">Anopheles melas</name>
    <dbReference type="NCBI Taxonomy" id="34690"/>
    <lineage>
        <taxon>Eukaryota</taxon>
        <taxon>Metazoa</taxon>
        <taxon>Ecdysozoa</taxon>
        <taxon>Arthropoda</taxon>
        <taxon>Hexapoda</taxon>
        <taxon>Insecta</taxon>
        <taxon>Pterygota</taxon>
        <taxon>Neoptera</taxon>
        <taxon>Endopterygota</taxon>
        <taxon>Diptera</taxon>
        <taxon>Nematocera</taxon>
        <taxon>Culicoidea</taxon>
        <taxon>Culicidae</taxon>
        <taxon>Anophelinae</taxon>
        <taxon>Anopheles</taxon>
    </lineage>
</organism>
<accession>A0A182UBX2</accession>
<reference evidence="1" key="2">
    <citation type="submission" date="2020-05" db="UniProtKB">
        <authorList>
            <consortium name="EnsemblMetazoa"/>
        </authorList>
    </citation>
    <scope>IDENTIFICATION</scope>
    <source>
        <strain evidence="1">CM1001059</strain>
    </source>
</reference>
<dbReference type="Proteomes" id="UP000075902">
    <property type="component" value="Unassembled WGS sequence"/>
</dbReference>
<evidence type="ECO:0000313" key="1">
    <source>
        <dbReference type="EnsemblMetazoa" id="AMEC017609-PA"/>
    </source>
</evidence>